<dbReference type="SUPFAM" id="SSF56112">
    <property type="entry name" value="Protein kinase-like (PK-like)"/>
    <property type="match status" value="1"/>
</dbReference>
<dbReference type="EC" id="2.7.11.1" evidence="1"/>
<evidence type="ECO:0000256" key="2">
    <source>
        <dbReference type="ARBA" id="ARBA00022527"/>
    </source>
</evidence>
<keyword evidence="3" id="KW-0808">Transferase</keyword>
<dbReference type="InterPro" id="IPR018934">
    <property type="entry name" value="RIO_dom"/>
</dbReference>
<organism evidence="10 11">
    <name type="scientific">Fusarium tricinctum</name>
    <dbReference type="NCBI Taxonomy" id="61284"/>
    <lineage>
        <taxon>Eukaryota</taxon>
        <taxon>Fungi</taxon>
        <taxon>Dikarya</taxon>
        <taxon>Ascomycota</taxon>
        <taxon>Pezizomycotina</taxon>
        <taxon>Sordariomycetes</taxon>
        <taxon>Hypocreomycetidae</taxon>
        <taxon>Hypocreales</taxon>
        <taxon>Nectriaceae</taxon>
        <taxon>Fusarium</taxon>
        <taxon>Fusarium tricinctum species complex</taxon>
    </lineage>
</organism>
<keyword evidence="2" id="KW-0723">Serine/threonine-protein kinase</keyword>
<dbReference type="Gene3D" id="1.10.510.10">
    <property type="entry name" value="Transferase(Phosphotransferase) domain 1"/>
    <property type="match status" value="1"/>
</dbReference>
<comment type="caution">
    <text evidence="10">The sequence shown here is derived from an EMBL/GenBank/DDBJ whole genome shotgun (WGS) entry which is preliminary data.</text>
</comment>
<evidence type="ECO:0000259" key="9">
    <source>
        <dbReference type="Pfam" id="PF01163"/>
    </source>
</evidence>
<dbReference type="Pfam" id="PF01163">
    <property type="entry name" value="RIO1"/>
    <property type="match status" value="1"/>
</dbReference>
<keyword evidence="11" id="KW-1185">Reference proteome</keyword>
<keyword evidence="6" id="KW-0067">ATP-binding</keyword>
<keyword evidence="5" id="KW-0418">Kinase</keyword>
<dbReference type="GO" id="GO:0005524">
    <property type="term" value="F:ATP binding"/>
    <property type="evidence" value="ECO:0007669"/>
    <property type="project" value="UniProtKB-KW"/>
</dbReference>
<accession>A0A8K0W947</accession>
<comment type="catalytic activity">
    <reaction evidence="8">
        <text>L-seryl-[protein] + ATP = O-phospho-L-seryl-[protein] + ADP + H(+)</text>
        <dbReference type="Rhea" id="RHEA:17989"/>
        <dbReference type="Rhea" id="RHEA-COMP:9863"/>
        <dbReference type="Rhea" id="RHEA-COMP:11604"/>
        <dbReference type="ChEBI" id="CHEBI:15378"/>
        <dbReference type="ChEBI" id="CHEBI:29999"/>
        <dbReference type="ChEBI" id="CHEBI:30616"/>
        <dbReference type="ChEBI" id="CHEBI:83421"/>
        <dbReference type="ChEBI" id="CHEBI:456216"/>
        <dbReference type="EC" id="2.7.11.1"/>
    </reaction>
</comment>
<gene>
    <name evidence="10" type="ORF">BKA59DRAFT_481496</name>
</gene>
<comment type="catalytic activity">
    <reaction evidence="7">
        <text>L-threonyl-[protein] + ATP = O-phospho-L-threonyl-[protein] + ADP + H(+)</text>
        <dbReference type="Rhea" id="RHEA:46608"/>
        <dbReference type="Rhea" id="RHEA-COMP:11060"/>
        <dbReference type="Rhea" id="RHEA-COMP:11605"/>
        <dbReference type="ChEBI" id="CHEBI:15378"/>
        <dbReference type="ChEBI" id="CHEBI:30013"/>
        <dbReference type="ChEBI" id="CHEBI:30616"/>
        <dbReference type="ChEBI" id="CHEBI:61977"/>
        <dbReference type="ChEBI" id="CHEBI:456216"/>
        <dbReference type="EC" id="2.7.11.1"/>
    </reaction>
</comment>
<sequence length="271" mass="30286">MSDDSAASPVILSMEVDDEDSFESEYRLRIGNQVKYLVISPGTFDRDTLSFPIASLPRLPDEEEWNVAHISRDETSGDLKASISNRTLAGVRYRWHHNQVDCLDLEKTKQLTAMAFEAVSHSILPVTPSPATTIAKIARFEWEIPRIEQETRAYQLLEGSGLAPRFLGHIHENGRIMGFLLEKIEGRSASSQDLSICETALVKLHELGLVHGDVNRYNFLITEDGVKLLDFECLLENASPESMRKELESLRAELVDDSGRGGGFIFHGDGN</sequence>
<dbReference type="OrthoDB" id="2687876at2759"/>
<evidence type="ECO:0000256" key="3">
    <source>
        <dbReference type="ARBA" id="ARBA00022679"/>
    </source>
</evidence>
<proteinExistence type="predicted"/>
<dbReference type="GO" id="GO:0004674">
    <property type="term" value="F:protein serine/threonine kinase activity"/>
    <property type="evidence" value="ECO:0007669"/>
    <property type="project" value="UniProtKB-KW"/>
</dbReference>
<evidence type="ECO:0000313" key="11">
    <source>
        <dbReference type="Proteomes" id="UP000813427"/>
    </source>
</evidence>
<dbReference type="InterPro" id="IPR011009">
    <property type="entry name" value="Kinase-like_dom_sf"/>
</dbReference>
<evidence type="ECO:0000256" key="7">
    <source>
        <dbReference type="ARBA" id="ARBA00047899"/>
    </source>
</evidence>
<evidence type="ECO:0000256" key="8">
    <source>
        <dbReference type="ARBA" id="ARBA00048679"/>
    </source>
</evidence>
<evidence type="ECO:0000256" key="6">
    <source>
        <dbReference type="ARBA" id="ARBA00022840"/>
    </source>
</evidence>
<dbReference type="Proteomes" id="UP000813427">
    <property type="component" value="Unassembled WGS sequence"/>
</dbReference>
<protein>
    <recommendedName>
        <fullName evidence="1">non-specific serine/threonine protein kinase</fullName>
        <ecNumber evidence="1">2.7.11.1</ecNumber>
    </recommendedName>
</protein>
<dbReference type="AlphaFoldDB" id="A0A8K0W947"/>
<reference evidence="10" key="1">
    <citation type="journal article" date="2021" name="Nat. Commun.">
        <title>Genetic determinants of endophytism in the Arabidopsis root mycobiome.</title>
        <authorList>
            <person name="Mesny F."/>
            <person name="Miyauchi S."/>
            <person name="Thiergart T."/>
            <person name="Pickel B."/>
            <person name="Atanasova L."/>
            <person name="Karlsson M."/>
            <person name="Huettel B."/>
            <person name="Barry K.W."/>
            <person name="Haridas S."/>
            <person name="Chen C."/>
            <person name="Bauer D."/>
            <person name="Andreopoulos W."/>
            <person name="Pangilinan J."/>
            <person name="LaButti K."/>
            <person name="Riley R."/>
            <person name="Lipzen A."/>
            <person name="Clum A."/>
            <person name="Drula E."/>
            <person name="Henrissat B."/>
            <person name="Kohler A."/>
            <person name="Grigoriev I.V."/>
            <person name="Martin F.M."/>
            <person name="Hacquard S."/>
        </authorList>
    </citation>
    <scope>NUCLEOTIDE SEQUENCE</scope>
    <source>
        <strain evidence="10">MPI-SDFR-AT-0068</strain>
    </source>
</reference>
<evidence type="ECO:0000313" key="10">
    <source>
        <dbReference type="EMBL" id="KAH7238147.1"/>
    </source>
</evidence>
<evidence type="ECO:0000256" key="5">
    <source>
        <dbReference type="ARBA" id="ARBA00022777"/>
    </source>
</evidence>
<keyword evidence="4" id="KW-0547">Nucleotide-binding</keyword>
<evidence type="ECO:0000256" key="4">
    <source>
        <dbReference type="ARBA" id="ARBA00022741"/>
    </source>
</evidence>
<name>A0A8K0W947_9HYPO</name>
<feature type="domain" description="RIO-type" evidence="9">
    <location>
        <begin position="189"/>
        <end position="242"/>
    </location>
</feature>
<evidence type="ECO:0000256" key="1">
    <source>
        <dbReference type="ARBA" id="ARBA00012513"/>
    </source>
</evidence>
<dbReference type="EMBL" id="JAGPXF010000006">
    <property type="protein sequence ID" value="KAH7238147.1"/>
    <property type="molecule type" value="Genomic_DNA"/>
</dbReference>